<dbReference type="SUPFAM" id="SSF55874">
    <property type="entry name" value="ATPase domain of HSP90 chaperone/DNA topoisomerase II/histidine kinase"/>
    <property type="match status" value="1"/>
</dbReference>
<dbReference type="GO" id="GO:0005524">
    <property type="term" value="F:ATP binding"/>
    <property type="evidence" value="ECO:0007669"/>
    <property type="project" value="UniProtKB-KW"/>
</dbReference>
<dbReference type="InterPro" id="IPR050482">
    <property type="entry name" value="Sensor_HK_TwoCompSys"/>
</dbReference>
<evidence type="ECO:0000256" key="3">
    <source>
        <dbReference type="ARBA" id="ARBA00022553"/>
    </source>
</evidence>
<evidence type="ECO:0000256" key="4">
    <source>
        <dbReference type="ARBA" id="ARBA00022679"/>
    </source>
</evidence>
<dbReference type="Pfam" id="PF02518">
    <property type="entry name" value="HATPase_c"/>
    <property type="match status" value="1"/>
</dbReference>
<dbReference type="Gene3D" id="2.60.40.10">
    <property type="entry name" value="Immunoglobulins"/>
    <property type="match status" value="1"/>
</dbReference>
<dbReference type="SMART" id="SM00387">
    <property type="entry name" value="HATPase_c"/>
    <property type="match status" value="1"/>
</dbReference>
<dbReference type="STRING" id="1184151.AW736_18765"/>
<keyword evidence="9" id="KW-0472">Membrane</keyword>
<dbReference type="InterPro" id="IPR011123">
    <property type="entry name" value="Y_Y_Y"/>
</dbReference>
<comment type="caution">
    <text evidence="12">The sequence shown here is derived from an EMBL/GenBank/DDBJ whole genome shotgun (WGS) entry which is preliminary data.</text>
</comment>
<dbReference type="InterPro" id="IPR005467">
    <property type="entry name" value="His_kinase_dom"/>
</dbReference>
<dbReference type="RefSeq" id="WP_068771837.1">
    <property type="nucleotide sequence ID" value="NZ_CP109796.1"/>
</dbReference>
<keyword evidence="13" id="KW-1185">Reference proteome</keyword>
<keyword evidence="5" id="KW-0547">Nucleotide-binding</keyword>
<keyword evidence="9" id="KW-1133">Transmembrane helix</keyword>
<dbReference type="EC" id="2.7.13.3" evidence="2"/>
<evidence type="ECO:0000256" key="5">
    <source>
        <dbReference type="ARBA" id="ARBA00022741"/>
    </source>
</evidence>
<evidence type="ECO:0000256" key="6">
    <source>
        <dbReference type="ARBA" id="ARBA00022777"/>
    </source>
</evidence>
<dbReference type="PROSITE" id="PS50109">
    <property type="entry name" value="HIS_KIN"/>
    <property type="match status" value="1"/>
</dbReference>
<dbReference type="Gene3D" id="3.30.565.10">
    <property type="entry name" value="Histidine kinase-like ATPase, C-terminal domain"/>
    <property type="match status" value="1"/>
</dbReference>
<dbReference type="Pfam" id="PF07730">
    <property type="entry name" value="HisKA_3"/>
    <property type="match status" value="1"/>
</dbReference>
<evidence type="ECO:0000256" key="7">
    <source>
        <dbReference type="ARBA" id="ARBA00022840"/>
    </source>
</evidence>
<dbReference type="GO" id="GO:0016020">
    <property type="term" value="C:membrane"/>
    <property type="evidence" value="ECO:0007669"/>
    <property type="project" value="InterPro"/>
</dbReference>
<protein>
    <recommendedName>
        <fullName evidence="2">histidine kinase</fullName>
        <ecNumber evidence="2">2.7.13.3</ecNumber>
    </recommendedName>
</protein>
<dbReference type="Proteomes" id="UP000078486">
    <property type="component" value="Unassembled WGS sequence"/>
</dbReference>
<dbReference type="SUPFAM" id="SSF63829">
    <property type="entry name" value="Calcium-dependent phosphotriesterase"/>
    <property type="match status" value="2"/>
</dbReference>
<keyword evidence="8" id="KW-0902">Two-component regulatory system</keyword>
<dbReference type="InterPro" id="IPR011110">
    <property type="entry name" value="Reg_prop"/>
</dbReference>
<sequence>MSSSFFPGRFFARPPVACCAAALALVIVAARVFAAGTAVEYSLREWHVSDGLPDEVVHEVVQDSQGYLWVATESGIARFNGLRFDSYSPPERPDEPGFAASPRSSPGAAARGVPAIVHHPEYGLLFAYGNGDIWQWTGAEMRESPVANHFSKGRIASLFVQADGALWANFSDGRLERLRDGRVVEVRLGDAKPPAVNPVTFADDGEDGLWIASRAGLFHFSPETAPDSTAGARAGVITLASATAYSDEGDVCIASSRSGKPWIITRDAAGRWDGRRIINDVPLSRLLGAHYVHELAEDRAGNLWVGTRSQGAYVVKADGSGFQIAPASHRTVRSLCEDNEGNIWLATNGGGLDRLHAKLFRLYDSNAGLDDDLTFTVCEDTQGSVWFANRDGGMARVRNGEVFRAFPKWPKSAAGRVAPDRDGGVWFTAGTGLFKTDVSGETFRRVDPVPFKNIRVMFVSRANELWVGGDAGELGRFGPGGFAVFDAASGFPEGQRPSCIAEDSAGRILVGTNGGNIFRLSQSARPRFESLRAPGSAPLAPVRILLVDEQDTVWVGTGGAGVYVMVAPGGAAPGVGEHHIDKVCGLPDDAVSQMLFDDHGRVWFGSSYGIFSVERREVMDFTAGRTRRIHAAVFGKNEGLEHLSCLNGYQPHCWKRRDGMLWFTTRRGVLEIDPRILRSGGKPPVFIDQVKVNGVVMPPGGASAARPEARIRSDNRRIEFLFSALNFTAPERTPVRYRLDGFDEEWIEAGTARRLVYPRLYPGKYRLRIEAADDEGRWDEAARDGGDGAAAGDPASSASLTLIVVPFWWQTLWFRVALTLVLAAILVAGVRAWSYRRLRRRLERTERAASIDRERTRIARDIHDDLGASLTRISLLSQSAATDAPTAEAQREADRVCFDEIHATTTAITRSINEIVWALDARHDNLESMVSYFDSHAQRFLSLAKIRYRMHAPAQLPDLAVRSRVRHDLLLAFKEALNNAAKYARATEVTVTFEIDSRALALTVADNGRGMPPDGEIAGAGGGGHGLRNLGLRLAAIGGEATVREGNNGGIEVVLTLPLARVAP</sequence>
<accession>A0A178IEF7</accession>
<evidence type="ECO:0000256" key="10">
    <source>
        <dbReference type="SAM" id="SignalP"/>
    </source>
</evidence>
<dbReference type="GO" id="GO:0046983">
    <property type="term" value="F:protein dimerization activity"/>
    <property type="evidence" value="ECO:0007669"/>
    <property type="project" value="InterPro"/>
</dbReference>
<keyword evidence="3" id="KW-0597">Phosphoprotein</keyword>
<keyword evidence="6" id="KW-0418">Kinase</keyword>
<evidence type="ECO:0000313" key="12">
    <source>
        <dbReference type="EMBL" id="OAM88118.1"/>
    </source>
</evidence>
<dbReference type="CDD" id="cd16917">
    <property type="entry name" value="HATPase_UhpB-NarQ-NarX-like"/>
    <property type="match status" value="1"/>
</dbReference>
<reference evidence="12 13" key="1">
    <citation type="submission" date="2016-01" db="EMBL/GenBank/DDBJ databases">
        <title>High potential of lignocellulose degradation of a new Verrucomicrobia species.</title>
        <authorList>
            <person name="Wang Y."/>
            <person name="Shi Y."/>
            <person name="Qiu Z."/>
            <person name="Liu S."/>
            <person name="Yang H."/>
        </authorList>
    </citation>
    <scope>NUCLEOTIDE SEQUENCE [LARGE SCALE GENOMIC DNA]</scope>
    <source>
        <strain evidence="12 13">TSB47</strain>
    </source>
</reference>
<evidence type="ECO:0000256" key="9">
    <source>
        <dbReference type="SAM" id="Phobius"/>
    </source>
</evidence>
<dbReference type="InterPro" id="IPR011712">
    <property type="entry name" value="Sig_transdc_His_kin_sub3_dim/P"/>
</dbReference>
<evidence type="ECO:0000256" key="8">
    <source>
        <dbReference type="ARBA" id="ARBA00023012"/>
    </source>
</evidence>
<feature type="chain" id="PRO_5008088700" description="histidine kinase" evidence="10">
    <location>
        <begin position="35"/>
        <end position="1064"/>
    </location>
</feature>
<keyword evidence="10" id="KW-0732">Signal</keyword>
<keyword evidence="7" id="KW-0067">ATP-binding</keyword>
<dbReference type="InterPro" id="IPR003594">
    <property type="entry name" value="HATPase_dom"/>
</dbReference>
<dbReference type="Pfam" id="PF07494">
    <property type="entry name" value="Reg_prop"/>
    <property type="match status" value="3"/>
</dbReference>
<dbReference type="Gene3D" id="2.130.10.10">
    <property type="entry name" value="YVTN repeat-like/Quinoprotein amine dehydrogenase"/>
    <property type="match status" value="3"/>
</dbReference>
<dbReference type="PANTHER" id="PTHR24421:SF10">
    <property type="entry name" value="NITRATE_NITRITE SENSOR PROTEIN NARQ"/>
    <property type="match status" value="1"/>
</dbReference>
<name>A0A178IEF7_9BACT</name>
<proteinExistence type="predicted"/>
<dbReference type="EMBL" id="LRRQ01000144">
    <property type="protein sequence ID" value="OAM88118.1"/>
    <property type="molecule type" value="Genomic_DNA"/>
</dbReference>
<feature type="domain" description="Histidine kinase" evidence="11">
    <location>
        <begin position="857"/>
        <end position="1061"/>
    </location>
</feature>
<dbReference type="PANTHER" id="PTHR24421">
    <property type="entry name" value="NITRATE/NITRITE SENSOR PROTEIN NARX-RELATED"/>
    <property type="match status" value="1"/>
</dbReference>
<feature type="transmembrane region" description="Helical" evidence="9">
    <location>
        <begin position="812"/>
        <end position="834"/>
    </location>
</feature>
<dbReference type="Pfam" id="PF07495">
    <property type="entry name" value="Y_Y_Y"/>
    <property type="match status" value="1"/>
</dbReference>
<dbReference type="InterPro" id="IPR015943">
    <property type="entry name" value="WD40/YVTN_repeat-like_dom_sf"/>
</dbReference>
<dbReference type="InterPro" id="IPR013783">
    <property type="entry name" value="Ig-like_fold"/>
</dbReference>
<evidence type="ECO:0000313" key="13">
    <source>
        <dbReference type="Proteomes" id="UP000078486"/>
    </source>
</evidence>
<dbReference type="Gene3D" id="1.20.5.1930">
    <property type="match status" value="1"/>
</dbReference>
<evidence type="ECO:0000259" key="11">
    <source>
        <dbReference type="PROSITE" id="PS50109"/>
    </source>
</evidence>
<dbReference type="InterPro" id="IPR036890">
    <property type="entry name" value="HATPase_C_sf"/>
</dbReference>
<dbReference type="AlphaFoldDB" id="A0A178IEF7"/>
<evidence type="ECO:0000256" key="1">
    <source>
        <dbReference type="ARBA" id="ARBA00000085"/>
    </source>
</evidence>
<keyword evidence="4" id="KW-0808">Transferase</keyword>
<gene>
    <name evidence="12" type="ORF">AW736_18765</name>
</gene>
<comment type="catalytic activity">
    <reaction evidence="1">
        <text>ATP + protein L-histidine = ADP + protein N-phospho-L-histidine.</text>
        <dbReference type="EC" id="2.7.13.3"/>
    </reaction>
</comment>
<evidence type="ECO:0000256" key="2">
    <source>
        <dbReference type="ARBA" id="ARBA00012438"/>
    </source>
</evidence>
<keyword evidence="9" id="KW-0812">Transmembrane</keyword>
<feature type="signal peptide" evidence="10">
    <location>
        <begin position="1"/>
        <end position="34"/>
    </location>
</feature>
<dbReference type="GO" id="GO:0000155">
    <property type="term" value="F:phosphorelay sensor kinase activity"/>
    <property type="evidence" value="ECO:0007669"/>
    <property type="project" value="InterPro"/>
</dbReference>
<organism evidence="12 13">
    <name type="scientific">Termitidicoccus mucosus</name>
    <dbReference type="NCBI Taxonomy" id="1184151"/>
    <lineage>
        <taxon>Bacteria</taxon>
        <taxon>Pseudomonadati</taxon>
        <taxon>Verrucomicrobiota</taxon>
        <taxon>Opitutia</taxon>
        <taxon>Opitutales</taxon>
        <taxon>Opitutaceae</taxon>
        <taxon>Termitidicoccus</taxon>
    </lineage>
</organism>